<name>A0A9X3FM39_9LACT</name>
<evidence type="ECO:0000313" key="5">
    <source>
        <dbReference type="EMBL" id="MCZ0725178.1"/>
    </source>
</evidence>
<keyword evidence="1" id="KW-0805">Transcription regulation</keyword>
<dbReference type="GO" id="GO:0000976">
    <property type="term" value="F:transcription cis-regulatory region binding"/>
    <property type="evidence" value="ECO:0007669"/>
    <property type="project" value="TreeGrafter"/>
</dbReference>
<dbReference type="CDD" id="cd01542">
    <property type="entry name" value="PBP1_TreR-like"/>
    <property type="match status" value="1"/>
</dbReference>
<dbReference type="Gene3D" id="3.40.50.2300">
    <property type="match status" value="2"/>
</dbReference>
<dbReference type="InterPro" id="IPR028082">
    <property type="entry name" value="Peripla_BP_I"/>
</dbReference>
<gene>
    <name evidence="5" type="ORF">OW157_01175</name>
</gene>
<protein>
    <submittedName>
        <fullName evidence="5">LacI family DNA-binding transcriptional regulator</fullName>
    </submittedName>
</protein>
<dbReference type="CDD" id="cd01392">
    <property type="entry name" value="HTH_LacI"/>
    <property type="match status" value="1"/>
</dbReference>
<dbReference type="InterPro" id="IPR046335">
    <property type="entry name" value="LacI/GalR-like_sensor"/>
</dbReference>
<dbReference type="AlphaFoldDB" id="A0A9X3FM39"/>
<dbReference type="PANTHER" id="PTHR30146:SF154">
    <property type="entry name" value="TRANSCRIPTION REGULATOR, MEMBER OF GALR FAMILY"/>
    <property type="match status" value="1"/>
</dbReference>
<dbReference type="Pfam" id="PF13377">
    <property type="entry name" value="Peripla_BP_3"/>
    <property type="match status" value="1"/>
</dbReference>
<evidence type="ECO:0000256" key="1">
    <source>
        <dbReference type="ARBA" id="ARBA00023015"/>
    </source>
</evidence>
<evidence type="ECO:0000259" key="4">
    <source>
        <dbReference type="PROSITE" id="PS50932"/>
    </source>
</evidence>
<dbReference type="EMBL" id="JAPRFR010000001">
    <property type="protein sequence ID" value="MCZ0725178.1"/>
    <property type="molecule type" value="Genomic_DNA"/>
</dbReference>
<keyword evidence="3" id="KW-0804">Transcription</keyword>
<dbReference type="InterPro" id="IPR000843">
    <property type="entry name" value="HTH_LacI"/>
</dbReference>
<feature type="domain" description="HTH lacI-type" evidence="4">
    <location>
        <begin position="2"/>
        <end position="55"/>
    </location>
</feature>
<dbReference type="PROSITE" id="PS50932">
    <property type="entry name" value="HTH_LACI_2"/>
    <property type="match status" value="1"/>
</dbReference>
<evidence type="ECO:0000256" key="3">
    <source>
        <dbReference type="ARBA" id="ARBA00023163"/>
    </source>
</evidence>
<sequence length="326" mass="35837">MTTLIEVAKLAGVSKSTVSRYFNQGYVSDQARIQIEAAIKATDYSPNRMARSLKAQSSGMVGLVIPRFESPSASLVMAGADDIAYENNQQLLIANTNRDSQRELTAIRTLQQQRVDALITMTHNNEDYLLEAAQTLDIPLLIIGQSYKKLNYISYDDYKAGQILAQKAYNLGHRKISFIGVDPNDLAVGQIRQAGFIDYFEKQGISVQVIRSHFSQSENFALADQLLQAGTETYIACATDQIALAFLSVANDLGFRVPEDLSISGFGGYREGQILAPKLTSVAYPYRQAGKLAMSVILSGLQRHSQTIYQKVLDVELIPGQSLGPI</sequence>
<evidence type="ECO:0000313" key="6">
    <source>
        <dbReference type="Proteomes" id="UP001146670"/>
    </source>
</evidence>
<dbReference type="PANTHER" id="PTHR30146">
    <property type="entry name" value="LACI-RELATED TRANSCRIPTIONAL REPRESSOR"/>
    <property type="match status" value="1"/>
</dbReference>
<dbReference type="SUPFAM" id="SSF53822">
    <property type="entry name" value="Periplasmic binding protein-like I"/>
    <property type="match status" value="1"/>
</dbReference>
<dbReference type="RefSeq" id="WP_268751504.1">
    <property type="nucleotide sequence ID" value="NZ_JAPRFQ010000001.1"/>
</dbReference>
<proteinExistence type="predicted"/>
<dbReference type="Pfam" id="PF00356">
    <property type="entry name" value="LacI"/>
    <property type="match status" value="1"/>
</dbReference>
<dbReference type="Proteomes" id="UP001146670">
    <property type="component" value="Unassembled WGS sequence"/>
</dbReference>
<dbReference type="Gene3D" id="1.10.260.40">
    <property type="entry name" value="lambda repressor-like DNA-binding domains"/>
    <property type="match status" value="1"/>
</dbReference>
<dbReference type="InterPro" id="IPR010982">
    <property type="entry name" value="Lambda_DNA-bd_dom_sf"/>
</dbReference>
<dbReference type="SUPFAM" id="SSF47413">
    <property type="entry name" value="lambda repressor-like DNA-binding domains"/>
    <property type="match status" value="1"/>
</dbReference>
<keyword evidence="6" id="KW-1185">Reference proteome</keyword>
<keyword evidence="2 5" id="KW-0238">DNA-binding</keyword>
<dbReference type="GO" id="GO:0003700">
    <property type="term" value="F:DNA-binding transcription factor activity"/>
    <property type="evidence" value="ECO:0007669"/>
    <property type="project" value="TreeGrafter"/>
</dbReference>
<evidence type="ECO:0000256" key="2">
    <source>
        <dbReference type="ARBA" id="ARBA00023125"/>
    </source>
</evidence>
<dbReference type="SMART" id="SM00354">
    <property type="entry name" value="HTH_LACI"/>
    <property type="match status" value="1"/>
</dbReference>
<accession>A0A9X3FM39</accession>
<reference evidence="5" key="1">
    <citation type="submission" date="2022-12" db="EMBL/GenBank/DDBJ databases">
        <title>Description and comparative metabolic analysis of Aerococcus sp. nov., isolated from the feces of a pig.</title>
        <authorList>
            <person name="Chang Y.-H."/>
        </authorList>
    </citation>
    <scope>NUCLEOTIDE SEQUENCE</scope>
    <source>
        <strain evidence="5">YH-aer222</strain>
    </source>
</reference>
<comment type="caution">
    <text evidence="5">The sequence shown here is derived from an EMBL/GenBank/DDBJ whole genome shotgun (WGS) entry which is preliminary data.</text>
</comment>
<organism evidence="5 6">
    <name type="scientific">Aerococcus kribbianus</name>
    <dbReference type="NCBI Taxonomy" id="2999064"/>
    <lineage>
        <taxon>Bacteria</taxon>
        <taxon>Bacillati</taxon>
        <taxon>Bacillota</taxon>
        <taxon>Bacilli</taxon>
        <taxon>Lactobacillales</taxon>
        <taxon>Aerococcaceae</taxon>
        <taxon>Aerococcus</taxon>
    </lineage>
</organism>